<dbReference type="InterPro" id="IPR047867">
    <property type="entry name" value="Ribosomal_uL22_bac/org-type"/>
</dbReference>
<comment type="subunit">
    <text evidence="7 9">Part of the 50S ribosomal subunit.</text>
</comment>
<gene>
    <name evidence="7" type="primary">rplV</name>
    <name evidence="11" type="ORF">A3A78_04295</name>
</gene>
<evidence type="ECO:0000313" key="11">
    <source>
        <dbReference type="EMBL" id="OGC55167.1"/>
    </source>
</evidence>
<evidence type="ECO:0000256" key="1">
    <source>
        <dbReference type="ARBA" id="ARBA00009451"/>
    </source>
</evidence>
<dbReference type="InterPro" id="IPR001063">
    <property type="entry name" value="Ribosomal_uL22"/>
</dbReference>
<comment type="function">
    <text evidence="7 10">This protein binds specifically to 23S rRNA; its binding is stimulated by other ribosomal proteins, e.g., L4, L17, and L20. It is important during the early stages of 50S assembly. It makes multiple contacts with different domains of the 23S rRNA in the assembled 50S subunit and ribosome.</text>
</comment>
<evidence type="ECO:0000313" key="12">
    <source>
        <dbReference type="Proteomes" id="UP000176504"/>
    </source>
</evidence>
<dbReference type="InterPro" id="IPR005727">
    <property type="entry name" value="Ribosomal_uL22_bac/chlpt-type"/>
</dbReference>
<dbReference type="InterPro" id="IPR036394">
    <property type="entry name" value="Ribosomal_uL22_sf"/>
</dbReference>
<evidence type="ECO:0000256" key="2">
    <source>
        <dbReference type="ARBA" id="ARBA00022730"/>
    </source>
</evidence>
<dbReference type="GO" id="GO:0019843">
    <property type="term" value="F:rRNA binding"/>
    <property type="evidence" value="ECO:0007669"/>
    <property type="project" value="UniProtKB-UniRule"/>
</dbReference>
<dbReference type="GO" id="GO:0003735">
    <property type="term" value="F:structural constituent of ribosome"/>
    <property type="evidence" value="ECO:0007669"/>
    <property type="project" value="InterPro"/>
</dbReference>
<dbReference type="NCBIfam" id="TIGR01044">
    <property type="entry name" value="rplV_bact"/>
    <property type="match status" value="1"/>
</dbReference>
<dbReference type="EMBL" id="MEVI01000003">
    <property type="protein sequence ID" value="OGC55167.1"/>
    <property type="molecule type" value="Genomic_DNA"/>
</dbReference>
<dbReference type="PANTHER" id="PTHR13501:SF8">
    <property type="entry name" value="LARGE RIBOSOMAL SUBUNIT PROTEIN UL22M"/>
    <property type="match status" value="1"/>
</dbReference>
<evidence type="ECO:0000256" key="3">
    <source>
        <dbReference type="ARBA" id="ARBA00022884"/>
    </source>
</evidence>
<reference evidence="11 12" key="1">
    <citation type="journal article" date="2016" name="Nat. Commun.">
        <title>Thousands of microbial genomes shed light on interconnected biogeochemical processes in an aquifer system.</title>
        <authorList>
            <person name="Anantharaman K."/>
            <person name="Brown C.T."/>
            <person name="Hug L.A."/>
            <person name="Sharon I."/>
            <person name="Castelle C.J."/>
            <person name="Probst A.J."/>
            <person name="Thomas B.C."/>
            <person name="Singh A."/>
            <person name="Wilkins M.J."/>
            <person name="Karaoz U."/>
            <person name="Brodie E.L."/>
            <person name="Williams K.H."/>
            <person name="Hubbard S.S."/>
            <person name="Banfield J.F."/>
        </authorList>
    </citation>
    <scope>NUCLEOTIDE SEQUENCE [LARGE SCALE GENOMIC DNA]</scope>
</reference>
<comment type="caution">
    <text evidence="11">The sequence shown here is derived from an EMBL/GenBank/DDBJ whole genome shotgun (WGS) entry which is preliminary data.</text>
</comment>
<organism evidence="11 12">
    <name type="scientific">candidate division WWE3 bacterium RIFCSPLOWO2_01_FULL_41_18</name>
    <dbReference type="NCBI Taxonomy" id="1802625"/>
    <lineage>
        <taxon>Bacteria</taxon>
        <taxon>Katanobacteria</taxon>
    </lineage>
</organism>
<evidence type="ECO:0000256" key="7">
    <source>
        <dbReference type="HAMAP-Rule" id="MF_01331"/>
    </source>
</evidence>
<dbReference type="Gene3D" id="3.90.470.10">
    <property type="entry name" value="Ribosomal protein L22/L17"/>
    <property type="match status" value="1"/>
</dbReference>
<evidence type="ECO:0000256" key="8">
    <source>
        <dbReference type="RuleBase" id="RU004005"/>
    </source>
</evidence>
<dbReference type="GO" id="GO:0022625">
    <property type="term" value="C:cytosolic large ribosomal subunit"/>
    <property type="evidence" value="ECO:0007669"/>
    <property type="project" value="TreeGrafter"/>
</dbReference>
<keyword evidence="5 7" id="KW-0687">Ribonucleoprotein</keyword>
<keyword evidence="2 7" id="KW-0699">rRNA-binding</keyword>
<dbReference type="HAMAP" id="MF_01331_B">
    <property type="entry name" value="Ribosomal_uL22_B"/>
    <property type="match status" value="1"/>
</dbReference>
<keyword evidence="3 7" id="KW-0694">RNA-binding</keyword>
<dbReference type="AlphaFoldDB" id="A0A1F4VDD3"/>
<dbReference type="SUPFAM" id="SSF54843">
    <property type="entry name" value="Ribosomal protein L22"/>
    <property type="match status" value="1"/>
</dbReference>
<evidence type="ECO:0000256" key="9">
    <source>
        <dbReference type="RuleBase" id="RU004006"/>
    </source>
</evidence>
<dbReference type="CDD" id="cd00336">
    <property type="entry name" value="Ribosomal_L22"/>
    <property type="match status" value="1"/>
</dbReference>
<keyword evidence="4 7" id="KW-0689">Ribosomal protein</keyword>
<accession>A0A1F4VDD3</accession>
<evidence type="ECO:0000256" key="4">
    <source>
        <dbReference type="ARBA" id="ARBA00022980"/>
    </source>
</evidence>
<comment type="function">
    <text evidence="7">The globular domain of the protein is located near the polypeptide exit tunnel on the outside of the subunit, while an extended beta-hairpin is found that lines the wall of the exit tunnel in the center of the 70S ribosome.</text>
</comment>
<dbReference type="GO" id="GO:0006412">
    <property type="term" value="P:translation"/>
    <property type="evidence" value="ECO:0007669"/>
    <property type="project" value="UniProtKB-UniRule"/>
</dbReference>
<evidence type="ECO:0000256" key="6">
    <source>
        <dbReference type="ARBA" id="ARBA00035207"/>
    </source>
</evidence>
<dbReference type="PANTHER" id="PTHR13501">
    <property type="entry name" value="CHLOROPLAST 50S RIBOSOMAL PROTEIN L22-RELATED"/>
    <property type="match status" value="1"/>
</dbReference>
<name>A0A1F4VDD3_UNCKA</name>
<protein>
    <recommendedName>
        <fullName evidence="6 7">Large ribosomal subunit protein uL22</fullName>
    </recommendedName>
</protein>
<comment type="similarity">
    <text evidence="1 7 8">Belongs to the universal ribosomal protein uL22 family.</text>
</comment>
<dbReference type="Proteomes" id="UP000176504">
    <property type="component" value="Unassembled WGS sequence"/>
</dbReference>
<sequence length="115" mass="12580">MEKELLTSATAKYVRVSPRKVAMTLDLIRAKPFVEAERILKFTRTKAARVVLKALRSAGANASNNNSVKSENLVVSKAVSHGGPMIKRGRIVGRGRFSPILKRSAHIEIGLSKVK</sequence>
<proteinExistence type="inferred from homology"/>
<dbReference type="Pfam" id="PF00237">
    <property type="entry name" value="Ribosomal_L22"/>
    <property type="match status" value="1"/>
</dbReference>
<evidence type="ECO:0000256" key="10">
    <source>
        <dbReference type="RuleBase" id="RU004008"/>
    </source>
</evidence>
<evidence type="ECO:0000256" key="5">
    <source>
        <dbReference type="ARBA" id="ARBA00023274"/>
    </source>
</evidence>